<evidence type="ECO:0000256" key="1">
    <source>
        <dbReference type="ARBA" id="ARBA00001947"/>
    </source>
</evidence>
<keyword evidence="4" id="KW-0862">Zinc</keyword>
<name>A0A2Z4YQ21_RHILE</name>
<evidence type="ECO:0000256" key="4">
    <source>
        <dbReference type="ARBA" id="ARBA00022833"/>
    </source>
</evidence>
<gene>
    <name evidence="6" type="ORF">DLJ82_4832</name>
</gene>
<comment type="cofactor">
    <cofactor evidence="1">
        <name>Zn(2+)</name>
        <dbReference type="ChEBI" id="CHEBI:29105"/>
    </cofactor>
</comment>
<evidence type="ECO:0000256" key="5">
    <source>
        <dbReference type="ARBA" id="ARBA00024029"/>
    </source>
</evidence>
<protein>
    <submittedName>
        <fullName evidence="6">Creatinine amidohydrolase family protein</fullName>
    </submittedName>
</protein>
<keyword evidence="6" id="KW-0614">Plasmid</keyword>
<dbReference type="SUPFAM" id="SSF102215">
    <property type="entry name" value="Creatininase"/>
    <property type="match status" value="1"/>
</dbReference>
<evidence type="ECO:0000256" key="3">
    <source>
        <dbReference type="ARBA" id="ARBA00022801"/>
    </source>
</evidence>
<dbReference type="InterPro" id="IPR024087">
    <property type="entry name" value="Creatininase-like_sf"/>
</dbReference>
<keyword evidence="3 6" id="KW-0378">Hydrolase</keyword>
<dbReference type="GO" id="GO:0046872">
    <property type="term" value="F:metal ion binding"/>
    <property type="evidence" value="ECO:0007669"/>
    <property type="project" value="UniProtKB-KW"/>
</dbReference>
<dbReference type="GO" id="GO:0009231">
    <property type="term" value="P:riboflavin biosynthetic process"/>
    <property type="evidence" value="ECO:0007669"/>
    <property type="project" value="TreeGrafter"/>
</dbReference>
<keyword evidence="2" id="KW-0479">Metal-binding</keyword>
<dbReference type="PANTHER" id="PTHR35005">
    <property type="entry name" value="3-DEHYDRO-SCYLLO-INOSOSE HYDROLASE"/>
    <property type="match status" value="1"/>
</dbReference>
<evidence type="ECO:0000256" key="2">
    <source>
        <dbReference type="ARBA" id="ARBA00022723"/>
    </source>
</evidence>
<dbReference type="Gene3D" id="3.40.50.10310">
    <property type="entry name" value="Creatininase"/>
    <property type="match status" value="1"/>
</dbReference>
<dbReference type="AlphaFoldDB" id="A0A2Z4YQ21"/>
<evidence type="ECO:0000313" key="7">
    <source>
        <dbReference type="Proteomes" id="UP000251166"/>
    </source>
</evidence>
<dbReference type="GO" id="GO:0016811">
    <property type="term" value="F:hydrolase activity, acting on carbon-nitrogen (but not peptide) bonds, in linear amides"/>
    <property type="evidence" value="ECO:0007669"/>
    <property type="project" value="TreeGrafter"/>
</dbReference>
<accession>A0A2Z4YQ21</accession>
<proteinExistence type="inferred from homology"/>
<evidence type="ECO:0000313" key="6">
    <source>
        <dbReference type="EMBL" id="AXA42393.1"/>
    </source>
</evidence>
<organism evidence="6 7">
    <name type="scientific">Rhizobium leguminosarum</name>
    <dbReference type="NCBI Taxonomy" id="384"/>
    <lineage>
        <taxon>Bacteria</taxon>
        <taxon>Pseudomonadati</taxon>
        <taxon>Pseudomonadota</taxon>
        <taxon>Alphaproteobacteria</taxon>
        <taxon>Hyphomicrobiales</taxon>
        <taxon>Rhizobiaceae</taxon>
        <taxon>Rhizobium/Agrobacterium group</taxon>
        <taxon>Rhizobium</taxon>
    </lineage>
</organism>
<sequence>MLPSRESVPHCATGGHDIVWRIDVEAASHIFNEVALHAEASTQRLVGAVADHACAARVTPADVYEKKQRHAQKMMLFRLIFIPYSLSKQVTKREDRMATPFYWNELNTYDFAGLSPETTIAVLPIASTEQHGPHLPIATDVAIATGMLAELKRQRPEDLDILVLPTQEIGKANEHIYGPGTLSLSAELLIPVWTAIGAKVAEAGLRKMVIVNSHGGNVDIMSIVARELRVRHQMAVVSTQWGRFGHPEGMVSDHESKYGIHGGDVETSLMLHFRPELVRMDKAQNFASKAEWMREQSKFLQPLPPHSLAWIAHDLNPFGVVGDASIAKAEKGEAICRHQVKGFVELLQDLKAYPLSNLYVK</sequence>
<dbReference type="EMBL" id="CP030761">
    <property type="protein sequence ID" value="AXA42393.1"/>
    <property type="molecule type" value="Genomic_DNA"/>
</dbReference>
<dbReference type="InterPro" id="IPR003785">
    <property type="entry name" value="Creatininase/forma_Hydrolase"/>
</dbReference>
<dbReference type="Pfam" id="PF02633">
    <property type="entry name" value="Creatininase"/>
    <property type="match status" value="1"/>
</dbReference>
<reference evidence="6 7" key="1">
    <citation type="submission" date="2018-07" db="EMBL/GenBank/DDBJ databases">
        <title>Rhizobium leguminosarum strain:ATCC 14479 Genome sequencing and assembly.</title>
        <authorList>
            <person name="Chakraborty R."/>
        </authorList>
    </citation>
    <scope>NUCLEOTIDE SEQUENCE [LARGE SCALE GENOMIC DNA]</scope>
    <source>
        <strain evidence="6 7">ATCC 14479</strain>
        <plasmid evidence="7">Plasmid unnamed1</plasmid>
    </source>
</reference>
<comment type="similarity">
    <text evidence="5">Belongs to the creatininase superfamily.</text>
</comment>
<geneLocation type="plasmid" evidence="6 7">
    <name>unnamed1</name>
</geneLocation>
<dbReference type="PANTHER" id="PTHR35005:SF1">
    <property type="entry name" value="2-AMINO-5-FORMYLAMINO-6-RIBOSYLAMINOPYRIMIDIN-4(3H)-ONE 5'-MONOPHOSPHATE DEFORMYLASE"/>
    <property type="match status" value="1"/>
</dbReference>
<dbReference type="Proteomes" id="UP000251166">
    <property type="component" value="Plasmid unnamed1"/>
</dbReference>